<protein>
    <submittedName>
        <fullName evidence="2">Uncharacterized protein</fullName>
    </submittedName>
</protein>
<accession>A0A1G9KIY5</accession>
<organism evidence="2 3">
    <name type="scientific">Nonomuraea maritima</name>
    <dbReference type="NCBI Taxonomy" id="683260"/>
    <lineage>
        <taxon>Bacteria</taxon>
        <taxon>Bacillati</taxon>
        <taxon>Actinomycetota</taxon>
        <taxon>Actinomycetes</taxon>
        <taxon>Streptosporangiales</taxon>
        <taxon>Streptosporangiaceae</taxon>
        <taxon>Nonomuraea</taxon>
    </lineage>
</organism>
<proteinExistence type="predicted"/>
<name>A0A1G9KIY5_9ACTN</name>
<dbReference type="EMBL" id="FNFB01000022">
    <property type="protein sequence ID" value="SDL49405.1"/>
    <property type="molecule type" value="Genomic_DNA"/>
</dbReference>
<keyword evidence="1" id="KW-0472">Membrane</keyword>
<sequence length="161" mass="16683">MPLGQVGGQHEVMNEISRRDEVSLSGAALRGAPWKAAAIGGGAVSATSFGLGLISGGGDLPWALGLGISLFALIAAIGSVARPHDGDRVTRQARLWSLQHPWRFSLLPAGMVAVLDYPVQLVLDGDGVFGAAVDAVWQGALVYLITGVLTMTLKGRANDAR</sequence>
<dbReference type="AlphaFoldDB" id="A0A1G9KIY5"/>
<feature type="transmembrane region" description="Helical" evidence="1">
    <location>
        <begin position="60"/>
        <end position="81"/>
    </location>
</feature>
<feature type="transmembrane region" description="Helical" evidence="1">
    <location>
        <begin position="36"/>
        <end position="54"/>
    </location>
</feature>
<keyword evidence="1" id="KW-1133">Transmembrane helix</keyword>
<feature type="transmembrane region" description="Helical" evidence="1">
    <location>
        <begin position="135"/>
        <end position="153"/>
    </location>
</feature>
<feature type="transmembrane region" description="Helical" evidence="1">
    <location>
        <begin position="102"/>
        <end position="123"/>
    </location>
</feature>
<evidence type="ECO:0000313" key="2">
    <source>
        <dbReference type="EMBL" id="SDL49405.1"/>
    </source>
</evidence>
<reference evidence="2 3" key="1">
    <citation type="submission" date="2016-10" db="EMBL/GenBank/DDBJ databases">
        <authorList>
            <person name="de Groot N.N."/>
        </authorList>
    </citation>
    <scope>NUCLEOTIDE SEQUENCE [LARGE SCALE GENOMIC DNA]</scope>
    <source>
        <strain evidence="2 3">CGMCC 4.5681</strain>
    </source>
</reference>
<evidence type="ECO:0000256" key="1">
    <source>
        <dbReference type="SAM" id="Phobius"/>
    </source>
</evidence>
<gene>
    <name evidence="2" type="ORF">SAMN05421874_122117</name>
</gene>
<dbReference type="Proteomes" id="UP000198683">
    <property type="component" value="Unassembled WGS sequence"/>
</dbReference>
<keyword evidence="1" id="KW-0812">Transmembrane</keyword>
<evidence type="ECO:0000313" key="3">
    <source>
        <dbReference type="Proteomes" id="UP000198683"/>
    </source>
</evidence>
<keyword evidence="3" id="KW-1185">Reference proteome</keyword>